<evidence type="ECO:0000313" key="7">
    <source>
        <dbReference type="Proteomes" id="UP000677918"/>
    </source>
</evidence>
<evidence type="ECO:0000256" key="2">
    <source>
        <dbReference type="ARBA" id="ARBA00009149"/>
    </source>
</evidence>
<evidence type="ECO:0000256" key="1">
    <source>
        <dbReference type="ARBA" id="ARBA00003944"/>
    </source>
</evidence>
<dbReference type="InterPro" id="IPR001635">
    <property type="entry name" value="Flag_hook_Flik"/>
</dbReference>
<dbReference type="InterPro" id="IPR038610">
    <property type="entry name" value="FliK-like_C_sf"/>
</dbReference>
<comment type="caution">
    <text evidence="6">The sequence shown here is derived from an EMBL/GenBank/DDBJ whole genome shotgun (WGS) entry which is preliminary data.</text>
</comment>
<dbReference type="GO" id="GO:0044780">
    <property type="term" value="P:bacterial-type flagellum assembly"/>
    <property type="evidence" value="ECO:0007669"/>
    <property type="project" value="InterPro"/>
</dbReference>
<keyword evidence="7" id="KW-1185">Reference proteome</keyword>
<feature type="region of interest" description="Disordered" evidence="4">
    <location>
        <begin position="429"/>
        <end position="461"/>
    </location>
</feature>
<dbReference type="PRINTS" id="PR01007">
    <property type="entry name" value="FLGHOOKFLIK"/>
</dbReference>
<organism evidence="6 7">
    <name type="scientific">Xylanibacillus composti</name>
    <dbReference type="NCBI Taxonomy" id="1572762"/>
    <lineage>
        <taxon>Bacteria</taxon>
        <taxon>Bacillati</taxon>
        <taxon>Bacillota</taxon>
        <taxon>Bacilli</taxon>
        <taxon>Bacillales</taxon>
        <taxon>Paenibacillaceae</taxon>
        <taxon>Xylanibacillus</taxon>
    </lineage>
</organism>
<dbReference type="Proteomes" id="UP000677918">
    <property type="component" value="Unassembled WGS sequence"/>
</dbReference>
<dbReference type="InterPro" id="IPR052563">
    <property type="entry name" value="FliK"/>
</dbReference>
<feature type="region of interest" description="Disordered" evidence="4">
    <location>
        <begin position="293"/>
        <end position="315"/>
    </location>
</feature>
<comment type="similarity">
    <text evidence="2">Belongs to the FliK family.</text>
</comment>
<dbReference type="CDD" id="cd17470">
    <property type="entry name" value="T3SS_Flik_C"/>
    <property type="match status" value="1"/>
</dbReference>
<dbReference type="GO" id="GO:0009424">
    <property type="term" value="C:bacterial-type flagellum hook"/>
    <property type="evidence" value="ECO:0007669"/>
    <property type="project" value="InterPro"/>
</dbReference>
<evidence type="ECO:0000256" key="3">
    <source>
        <dbReference type="ARBA" id="ARBA00022795"/>
    </source>
</evidence>
<accession>A0A8J4H318</accession>
<reference evidence="6" key="1">
    <citation type="submission" date="2021-04" db="EMBL/GenBank/DDBJ databases">
        <title>Draft genome sequence of Xylanibacillus composti strain K13.</title>
        <authorList>
            <person name="Uke A."/>
            <person name="Chhe C."/>
            <person name="Baramee S."/>
            <person name="Kosugi A."/>
        </authorList>
    </citation>
    <scope>NUCLEOTIDE SEQUENCE</scope>
    <source>
        <strain evidence="6">K13</strain>
    </source>
</reference>
<dbReference type="InterPro" id="IPR021136">
    <property type="entry name" value="Flagellar_hook_control-like_C"/>
</dbReference>
<proteinExistence type="inferred from homology"/>
<dbReference type="Pfam" id="PF02120">
    <property type="entry name" value="Flg_hook"/>
    <property type="match status" value="1"/>
</dbReference>
<dbReference type="Gene3D" id="3.30.750.140">
    <property type="match status" value="1"/>
</dbReference>
<gene>
    <name evidence="6" type="ORF">XYCOK13_14650</name>
</gene>
<evidence type="ECO:0000256" key="4">
    <source>
        <dbReference type="SAM" id="MobiDB-lite"/>
    </source>
</evidence>
<evidence type="ECO:0000259" key="5">
    <source>
        <dbReference type="Pfam" id="PF02120"/>
    </source>
</evidence>
<protein>
    <recommendedName>
        <fullName evidence="5">Flagellar hook-length control protein-like C-terminal domain-containing protein</fullName>
    </recommendedName>
</protein>
<dbReference type="AlphaFoldDB" id="A0A8J4H318"/>
<name>A0A8J4H318_9BACL</name>
<evidence type="ECO:0000313" key="6">
    <source>
        <dbReference type="EMBL" id="GIQ68641.1"/>
    </source>
</evidence>
<dbReference type="PANTHER" id="PTHR37533">
    <property type="entry name" value="FLAGELLAR HOOK-LENGTH CONTROL PROTEIN"/>
    <property type="match status" value="1"/>
</dbReference>
<feature type="domain" description="Flagellar hook-length control protein-like C-terminal" evidence="5">
    <location>
        <begin position="350"/>
        <end position="430"/>
    </location>
</feature>
<dbReference type="EMBL" id="BOVK01000016">
    <property type="protein sequence ID" value="GIQ68641.1"/>
    <property type="molecule type" value="Genomic_DNA"/>
</dbReference>
<dbReference type="PANTHER" id="PTHR37533:SF2">
    <property type="entry name" value="FLAGELLAR HOOK-LENGTH CONTROL PROTEIN"/>
    <property type="match status" value="1"/>
</dbReference>
<dbReference type="RefSeq" id="WP_213411250.1">
    <property type="nucleotide sequence ID" value="NZ_BOVK01000016.1"/>
</dbReference>
<keyword evidence="3" id="KW-1005">Bacterial flagellum biogenesis</keyword>
<sequence length="486" mass="51028">MNLFIQGAMVSSGTTAAAGVAGGTHSPASEGKAAGGGFSALLGAIMGGQSGQTTGSTSSGSGLLAMLAAGVLVGDKQLEGEWALTASEVEDALAQLEELLARYSAETGEDPIAALMGLPVIADWLAQVSALQQSLTENGRGGGERTAFDFAKAEGNDSLSKLLALAQWLDRASATHSDNQQLQNLRTAFDKLILPVLEHAAKAFPELHQAANKLAAFHSTGSVSGEELTLRNSADQQPQAKATASAPVHIASVSSNNEQANVPARVSVADLQWPSVWNRHQLTQAGVQLNGAATGDSGPIHSLTADEAAPTTSAAQDVKPALPAEPAKPSAPVAHANQLVKDMNALVVKQLSFQKGEGFSEARITLMPEHLGQVTIKLTMMNGQLTAHFVAETMAGRELLDSQLSQLRASLQNQGIQVEKLEVTQQTSTSAFFQDQRERDSQQRFHRPQQGNSGGYDSWDDSFDAALEETAQTSWLRNGTSFEVTA</sequence>
<comment type="function">
    <text evidence="1">Controls the length of the flagellar hook.</text>
</comment>